<dbReference type="PRINTS" id="PR00380">
    <property type="entry name" value="KINESINHEAVY"/>
</dbReference>
<dbReference type="InterPro" id="IPR027640">
    <property type="entry name" value="Kinesin-like_fam"/>
</dbReference>
<evidence type="ECO:0000256" key="4">
    <source>
        <dbReference type="ARBA" id="ARBA00023175"/>
    </source>
</evidence>
<dbReference type="InterPro" id="IPR001752">
    <property type="entry name" value="Kinesin_motor_dom"/>
</dbReference>
<accession>B7G7S2</accession>
<dbReference type="PROSITE" id="PS50067">
    <property type="entry name" value="KINESIN_MOTOR_2"/>
    <property type="match status" value="1"/>
</dbReference>
<keyword evidence="3" id="KW-0175">Coiled coil</keyword>
<dbReference type="GO" id="GO:0005524">
    <property type="term" value="F:ATP binding"/>
    <property type="evidence" value="ECO:0007669"/>
    <property type="project" value="UniProtKB-UniRule"/>
</dbReference>
<dbReference type="Gene3D" id="3.40.850.10">
    <property type="entry name" value="Kinesin motor domain"/>
    <property type="match status" value="1"/>
</dbReference>
<dbReference type="Proteomes" id="UP000000759">
    <property type="component" value="Chromosome 18"/>
</dbReference>
<evidence type="ECO:0000256" key="6">
    <source>
        <dbReference type="RuleBase" id="RU000394"/>
    </source>
</evidence>
<keyword evidence="4 5" id="KW-0505">Motor protein</keyword>
<evidence type="ECO:0000256" key="2">
    <source>
        <dbReference type="ARBA" id="ARBA00022840"/>
    </source>
</evidence>
<dbReference type="OrthoDB" id="3176171at2759"/>
<feature type="domain" description="Kinesin motor" evidence="7">
    <location>
        <begin position="1"/>
        <end position="350"/>
    </location>
</feature>
<dbReference type="GeneID" id="7194805"/>
<dbReference type="GO" id="GO:0008017">
    <property type="term" value="F:microtubule binding"/>
    <property type="evidence" value="ECO:0007669"/>
    <property type="project" value="InterPro"/>
</dbReference>
<reference evidence="8 9" key="1">
    <citation type="journal article" date="2008" name="Nature">
        <title>The Phaeodactylum genome reveals the evolutionary history of diatom genomes.</title>
        <authorList>
            <person name="Bowler C."/>
            <person name="Allen A.E."/>
            <person name="Badger J.H."/>
            <person name="Grimwood J."/>
            <person name="Jabbari K."/>
            <person name="Kuo A."/>
            <person name="Maheswari U."/>
            <person name="Martens C."/>
            <person name="Maumus F."/>
            <person name="Otillar R.P."/>
            <person name="Rayko E."/>
            <person name="Salamov A."/>
            <person name="Vandepoele K."/>
            <person name="Beszteri B."/>
            <person name="Gruber A."/>
            <person name="Heijde M."/>
            <person name="Katinka M."/>
            <person name="Mock T."/>
            <person name="Valentin K."/>
            <person name="Verret F."/>
            <person name="Berges J.A."/>
            <person name="Brownlee C."/>
            <person name="Cadoret J.P."/>
            <person name="Chiovitti A."/>
            <person name="Choi C.J."/>
            <person name="Coesel S."/>
            <person name="De Martino A."/>
            <person name="Detter J.C."/>
            <person name="Durkin C."/>
            <person name="Falciatore A."/>
            <person name="Fournet J."/>
            <person name="Haruta M."/>
            <person name="Huysman M.J."/>
            <person name="Jenkins B.D."/>
            <person name="Jiroutova K."/>
            <person name="Jorgensen R.E."/>
            <person name="Joubert Y."/>
            <person name="Kaplan A."/>
            <person name="Kroger N."/>
            <person name="Kroth P.G."/>
            <person name="La Roche J."/>
            <person name="Lindquist E."/>
            <person name="Lommer M."/>
            <person name="Martin-Jezequel V."/>
            <person name="Lopez P.J."/>
            <person name="Lucas S."/>
            <person name="Mangogna M."/>
            <person name="McGinnis K."/>
            <person name="Medlin L.K."/>
            <person name="Montsant A."/>
            <person name="Oudot-Le Secq M.P."/>
            <person name="Napoli C."/>
            <person name="Obornik M."/>
            <person name="Parker M.S."/>
            <person name="Petit J.L."/>
            <person name="Porcel B.M."/>
            <person name="Poulsen N."/>
            <person name="Robison M."/>
            <person name="Rychlewski L."/>
            <person name="Rynearson T.A."/>
            <person name="Schmutz J."/>
            <person name="Shapiro H."/>
            <person name="Siaut M."/>
            <person name="Stanley M."/>
            <person name="Sussman M.R."/>
            <person name="Taylor A.R."/>
            <person name="Vardi A."/>
            <person name="von Dassow P."/>
            <person name="Vyverman W."/>
            <person name="Willis A."/>
            <person name="Wyrwicz L.S."/>
            <person name="Rokhsar D.S."/>
            <person name="Weissenbach J."/>
            <person name="Armbrust E.V."/>
            <person name="Green B.R."/>
            <person name="Van de Peer Y."/>
            <person name="Grigoriev I.V."/>
        </authorList>
    </citation>
    <scope>NUCLEOTIDE SEQUENCE [LARGE SCALE GENOMIC DNA]</scope>
    <source>
        <strain evidence="8 9">CCAP 1055/1</strain>
    </source>
</reference>
<evidence type="ECO:0000256" key="1">
    <source>
        <dbReference type="ARBA" id="ARBA00022741"/>
    </source>
</evidence>
<feature type="binding site" evidence="5">
    <location>
        <begin position="87"/>
        <end position="94"/>
    </location>
    <ligand>
        <name>ATP</name>
        <dbReference type="ChEBI" id="CHEBI:30616"/>
    </ligand>
</feature>
<dbReference type="SUPFAM" id="SSF52540">
    <property type="entry name" value="P-loop containing nucleoside triphosphate hydrolases"/>
    <property type="match status" value="1"/>
</dbReference>
<dbReference type="PROSITE" id="PS00411">
    <property type="entry name" value="KINESIN_MOTOR_1"/>
    <property type="match status" value="1"/>
</dbReference>
<dbReference type="PANTHER" id="PTHR47968">
    <property type="entry name" value="CENTROMERE PROTEIN E"/>
    <property type="match status" value="1"/>
</dbReference>
<comment type="similarity">
    <text evidence="5 6">Belongs to the TRAFAC class myosin-kinesin ATPase superfamily. Kinesin family.</text>
</comment>
<evidence type="ECO:0000313" key="8">
    <source>
        <dbReference type="EMBL" id="EEC45413.1"/>
    </source>
</evidence>
<keyword evidence="1 5" id="KW-0547">Nucleotide-binding</keyword>
<dbReference type="HOGENOM" id="CLU_001199_0_0_1"/>
<organism evidence="8 9">
    <name type="scientific">Phaeodactylum tricornutum (strain CCAP 1055/1)</name>
    <dbReference type="NCBI Taxonomy" id="556484"/>
    <lineage>
        <taxon>Eukaryota</taxon>
        <taxon>Sar</taxon>
        <taxon>Stramenopiles</taxon>
        <taxon>Ochrophyta</taxon>
        <taxon>Bacillariophyta</taxon>
        <taxon>Bacillariophyceae</taxon>
        <taxon>Bacillariophycidae</taxon>
        <taxon>Naviculales</taxon>
        <taxon>Phaeodactylaceae</taxon>
        <taxon>Phaeodactylum</taxon>
    </lineage>
</organism>
<dbReference type="Pfam" id="PF00225">
    <property type="entry name" value="Kinesin"/>
    <property type="match status" value="1"/>
</dbReference>
<gene>
    <name evidence="8" type="primary">Pt-KiF14</name>
    <name evidence="8" type="ORF">PHATRDRAFT_15264</name>
</gene>
<dbReference type="AlphaFoldDB" id="B7G7S2"/>
<reference evidence="9" key="2">
    <citation type="submission" date="2008-08" db="EMBL/GenBank/DDBJ databases">
        <authorList>
            <consortium name="Diatom Consortium"/>
            <person name="Grigoriev I."/>
            <person name="Grimwood J."/>
            <person name="Kuo A."/>
            <person name="Otillar R.P."/>
            <person name="Salamov A."/>
            <person name="Detter J.C."/>
            <person name="Lindquist E."/>
            <person name="Shapiro H."/>
            <person name="Lucas S."/>
            <person name="Glavina del Rio T."/>
            <person name="Pitluck S."/>
            <person name="Rokhsar D."/>
            <person name="Bowler C."/>
        </authorList>
    </citation>
    <scope>GENOME REANNOTATION</scope>
    <source>
        <strain evidence="9">CCAP 1055/1</strain>
    </source>
</reference>
<protein>
    <recommendedName>
        <fullName evidence="6">Kinesin-like protein</fullName>
    </recommendedName>
</protein>
<keyword evidence="6" id="KW-0493">Microtubule</keyword>
<proteinExistence type="inferred from homology"/>
<sequence length="375" mass="41098">VAIRMRPLNSNESARQRVWKVLPKYSSIAQTTPDGKPLPERVTGRTFFTFDKAFSESSTTQQVYDDVAKNIVNSVVTGLNGTIFAYGQTSSGKTFTMQGSGTIQEGSNGSGGGGVVHMAAQDIFNRIENSPDRIFLVRASFLEIYNEEVRDLLADDPHTRTLAVREDPRRGVFVQSNEEIVTDFESLLSILFRGEKSRAFASTAMNERSSRSHTIFRITIESRLKASGDSAGDKENDDADGGDGAVLISTLNLVDLAGSESVRHTGATGDRQKEGGMINQSLLTLSRVIVALGTPNQTHINFRDSKLTRILQPSLSGNARMAVICCATPSELYLEETRSTLQFASRAKLVKTNAQVNEVLDDRSVIRRLQKELAE</sequence>
<dbReference type="STRING" id="556484.B7G7S2"/>
<dbReference type="eggNOG" id="KOG0242">
    <property type="taxonomic scope" value="Eukaryota"/>
</dbReference>
<dbReference type="InParanoid" id="B7G7S2"/>
<dbReference type="InterPro" id="IPR027417">
    <property type="entry name" value="P-loop_NTPase"/>
</dbReference>
<keyword evidence="9" id="KW-1185">Reference proteome</keyword>
<evidence type="ECO:0000256" key="3">
    <source>
        <dbReference type="ARBA" id="ARBA00023054"/>
    </source>
</evidence>
<dbReference type="SMART" id="SM00129">
    <property type="entry name" value="KISc"/>
    <property type="match status" value="1"/>
</dbReference>
<evidence type="ECO:0000313" key="9">
    <source>
        <dbReference type="Proteomes" id="UP000000759"/>
    </source>
</evidence>
<dbReference type="GO" id="GO:0005874">
    <property type="term" value="C:microtubule"/>
    <property type="evidence" value="ECO:0007669"/>
    <property type="project" value="UniProtKB-KW"/>
</dbReference>
<feature type="non-terminal residue" evidence="8">
    <location>
        <position position="375"/>
    </location>
</feature>
<dbReference type="PaxDb" id="2850-Phatr15264"/>
<dbReference type="PANTHER" id="PTHR47968:SF75">
    <property type="entry name" value="CENTROMERE-ASSOCIATED PROTEIN E"/>
    <property type="match status" value="1"/>
</dbReference>
<name>B7G7S2_PHATC</name>
<dbReference type="InterPro" id="IPR036961">
    <property type="entry name" value="Kinesin_motor_dom_sf"/>
</dbReference>
<dbReference type="GO" id="GO:0003777">
    <property type="term" value="F:microtubule motor activity"/>
    <property type="evidence" value="ECO:0007669"/>
    <property type="project" value="InterPro"/>
</dbReference>
<evidence type="ECO:0000256" key="5">
    <source>
        <dbReference type="PROSITE-ProRule" id="PRU00283"/>
    </source>
</evidence>
<dbReference type="RefSeq" id="XP_002183195.1">
    <property type="nucleotide sequence ID" value="XM_002183159.1"/>
</dbReference>
<dbReference type="EMBL" id="CM000620">
    <property type="protein sequence ID" value="EEC45413.1"/>
    <property type="molecule type" value="Genomic_DNA"/>
</dbReference>
<keyword evidence="2 5" id="KW-0067">ATP-binding</keyword>
<evidence type="ECO:0000259" key="7">
    <source>
        <dbReference type="PROSITE" id="PS50067"/>
    </source>
</evidence>
<dbReference type="InterPro" id="IPR019821">
    <property type="entry name" value="Kinesin_motor_CS"/>
</dbReference>
<dbReference type="GO" id="GO:0007018">
    <property type="term" value="P:microtubule-based movement"/>
    <property type="evidence" value="ECO:0007669"/>
    <property type="project" value="InterPro"/>
</dbReference>
<feature type="non-terminal residue" evidence="8">
    <location>
        <position position="1"/>
    </location>
</feature>
<dbReference type="KEGG" id="pti:PHATRDRAFT_15264"/>